<dbReference type="AlphaFoldDB" id="A0A6P1ZHC7"/>
<reference evidence="14 15" key="1">
    <citation type="submission" date="2018-06" db="EMBL/GenBank/DDBJ databases">
        <title>Complete genome of Desulfovibrio marinus P48SEP.</title>
        <authorList>
            <person name="Crispim J.S."/>
            <person name="Vidigal P.M.P."/>
            <person name="Silva L.C.F."/>
            <person name="Araujo L.C."/>
            <person name="Laguardia C.N."/>
            <person name="Dias R.S."/>
            <person name="Sousa M.P."/>
            <person name="Paula S.O."/>
            <person name="Silva C."/>
        </authorList>
    </citation>
    <scope>NUCLEOTIDE SEQUENCE [LARGE SCALE GENOMIC DNA]</scope>
    <source>
        <strain evidence="14 15">P48SEP</strain>
    </source>
</reference>
<dbReference type="CDD" id="cd12912">
    <property type="entry name" value="PDC2_MCP_like"/>
    <property type="match status" value="1"/>
</dbReference>
<dbReference type="Gene3D" id="3.30.450.20">
    <property type="entry name" value="PAS domain"/>
    <property type="match status" value="1"/>
</dbReference>
<dbReference type="PROSITE" id="PS50885">
    <property type="entry name" value="HAMP"/>
    <property type="match status" value="1"/>
</dbReference>
<dbReference type="SMART" id="SM00283">
    <property type="entry name" value="MA"/>
    <property type="match status" value="1"/>
</dbReference>
<dbReference type="CDD" id="cd11386">
    <property type="entry name" value="MCP_signal"/>
    <property type="match status" value="1"/>
</dbReference>
<dbReference type="InterPro" id="IPR033479">
    <property type="entry name" value="dCache_1"/>
</dbReference>
<keyword evidence="7 9" id="KW-0807">Transducer</keyword>
<dbReference type="RefSeq" id="WP_144304881.1">
    <property type="nucleotide sequence ID" value="NZ_QMIF01000004.1"/>
</dbReference>
<feature type="domain" description="Methyl-accepting transducer" evidence="12">
    <location>
        <begin position="404"/>
        <end position="640"/>
    </location>
</feature>
<dbReference type="PROSITE" id="PS50111">
    <property type="entry name" value="CHEMOTAXIS_TRANSDUC_2"/>
    <property type="match status" value="1"/>
</dbReference>
<feature type="transmembrane region" description="Helical" evidence="11">
    <location>
        <begin position="281"/>
        <end position="302"/>
    </location>
</feature>
<dbReference type="InterPro" id="IPR029151">
    <property type="entry name" value="Sensor-like_sf"/>
</dbReference>
<dbReference type="GO" id="GO:0007165">
    <property type="term" value="P:signal transduction"/>
    <property type="evidence" value="ECO:0007669"/>
    <property type="project" value="UniProtKB-KW"/>
</dbReference>
<dbReference type="OrthoDB" id="5759972at2"/>
<dbReference type="EMBL" id="QMIF01000004">
    <property type="protein sequence ID" value="TVM34560.1"/>
    <property type="molecule type" value="Genomic_DNA"/>
</dbReference>
<feature type="transmembrane region" description="Helical" evidence="11">
    <location>
        <begin position="7"/>
        <end position="27"/>
    </location>
</feature>
<name>A0A6P1ZHC7_9BACT</name>
<evidence type="ECO:0000256" key="5">
    <source>
        <dbReference type="ARBA" id="ARBA00022989"/>
    </source>
</evidence>
<evidence type="ECO:0000256" key="3">
    <source>
        <dbReference type="ARBA" id="ARBA00022500"/>
    </source>
</evidence>
<dbReference type="CDD" id="cd06225">
    <property type="entry name" value="HAMP"/>
    <property type="match status" value="1"/>
</dbReference>
<evidence type="ECO:0000256" key="7">
    <source>
        <dbReference type="ARBA" id="ARBA00023224"/>
    </source>
</evidence>
<dbReference type="SUPFAM" id="SSF58104">
    <property type="entry name" value="Methyl-accepting chemotaxis protein (MCP) signaling domain"/>
    <property type="match status" value="1"/>
</dbReference>
<dbReference type="Proteomes" id="UP000434052">
    <property type="component" value="Unassembled WGS sequence"/>
</dbReference>
<comment type="caution">
    <text evidence="14">The sequence shown here is derived from an EMBL/GenBank/DDBJ whole genome shotgun (WGS) entry which is preliminary data.</text>
</comment>
<dbReference type="GO" id="GO:0006935">
    <property type="term" value="P:chemotaxis"/>
    <property type="evidence" value="ECO:0007669"/>
    <property type="project" value="UniProtKB-KW"/>
</dbReference>
<evidence type="ECO:0000256" key="11">
    <source>
        <dbReference type="SAM" id="Phobius"/>
    </source>
</evidence>
<proteinExistence type="inferred from homology"/>
<evidence type="ECO:0000256" key="9">
    <source>
        <dbReference type="PROSITE-ProRule" id="PRU00284"/>
    </source>
</evidence>
<keyword evidence="2" id="KW-1003">Cell membrane</keyword>
<protein>
    <recommendedName>
        <fullName evidence="16">Methyl-accepting chemotaxis protein</fullName>
    </recommendedName>
</protein>
<evidence type="ECO:0008006" key="16">
    <source>
        <dbReference type="Google" id="ProtNLM"/>
    </source>
</evidence>
<dbReference type="SMART" id="SM00304">
    <property type="entry name" value="HAMP"/>
    <property type="match status" value="1"/>
</dbReference>
<evidence type="ECO:0000256" key="6">
    <source>
        <dbReference type="ARBA" id="ARBA00023136"/>
    </source>
</evidence>
<evidence type="ECO:0000313" key="15">
    <source>
        <dbReference type="Proteomes" id="UP000434052"/>
    </source>
</evidence>
<dbReference type="Pfam" id="PF00015">
    <property type="entry name" value="MCPsignal"/>
    <property type="match status" value="1"/>
</dbReference>
<accession>A0A6P1ZHC7</accession>
<keyword evidence="6 11" id="KW-0472">Membrane</keyword>
<dbReference type="Pfam" id="PF00672">
    <property type="entry name" value="HAMP"/>
    <property type="match status" value="1"/>
</dbReference>
<comment type="subcellular location">
    <subcellularLocation>
        <location evidence="1">Cell membrane</location>
        <topology evidence="1">Multi-pass membrane protein</topology>
    </subcellularLocation>
</comment>
<keyword evidence="3" id="KW-0145">Chemotaxis</keyword>
<dbReference type="Gene3D" id="1.10.287.950">
    <property type="entry name" value="Methyl-accepting chemotaxis protein"/>
    <property type="match status" value="1"/>
</dbReference>
<feature type="domain" description="HAMP" evidence="13">
    <location>
        <begin position="304"/>
        <end position="356"/>
    </location>
</feature>
<evidence type="ECO:0000256" key="8">
    <source>
        <dbReference type="ARBA" id="ARBA00029447"/>
    </source>
</evidence>
<gene>
    <name evidence="14" type="ORF">DQK91_08275</name>
</gene>
<evidence type="ECO:0000256" key="4">
    <source>
        <dbReference type="ARBA" id="ARBA00022692"/>
    </source>
</evidence>
<evidence type="ECO:0000256" key="1">
    <source>
        <dbReference type="ARBA" id="ARBA00004651"/>
    </source>
</evidence>
<keyword evidence="4 11" id="KW-0812">Transmembrane</keyword>
<dbReference type="SUPFAM" id="SSF103190">
    <property type="entry name" value="Sensory domain-like"/>
    <property type="match status" value="1"/>
</dbReference>
<evidence type="ECO:0000256" key="10">
    <source>
        <dbReference type="SAM" id="Coils"/>
    </source>
</evidence>
<evidence type="ECO:0000259" key="13">
    <source>
        <dbReference type="PROSITE" id="PS50885"/>
    </source>
</evidence>
<dbReference type="PANTHER" id="PTHR32089">
    <property type="entry name" value="METHYL-ACCEPTING CHEMOTAXIS PROTEIN MCPB"/>
    <property type="match status" value="1"/>
</dbReference>
<comment type="similarity">
    <text evidence="8">Belongs to the methyl-accepting chemotaxis (MCP) protein family.</text>
</comment>
<evidence type="ECO:0000259" key="12">
    <source>
        <dbReference type="PROSITE" id="PS50111"/>
    </source>
</evidence>
<feature type="coiled-coil region" evidence="10">
    <location>
        <begin position="348"/>
        <end position="392"/>
    </location>
</feature>
<keyword evidence="5 11" id="KW-1133">Transmembrane helix</keyword>
<dbReference type="InterPro" id="IPR004089">
    <property type="entry name" value="MCPsignal_dom"/>
</dbReference>
<evidence type="ECO:0000256" key="2">
    <source>
        <dbReference type="ARBA" id="ARBA00022475"/>
    </source>
</evidence>
<dbReference type="GO" id="GO:0005886">
    <property type="term" value="C:plasma membrane"/>
    <property type="evidence" value="ECO:0007669"/>
    <property type="project" value="UniProtKB-SubCell"/>
</dbReference>
<organism evidence="14 15">
    <name type="scientific">Oceanidesulfovibrio marinus</name>
    <dbReference type="NCBI Taxonomy" id="370038"/>
    <lineage>
        <taxon>Bacteria</taxon>
        <taxon>Pseudomonadati</taxon>
        <taxon>Thermodesulfobacteriota</taxon>
        <taxon>Desulfovibrionia</taxon>
        <taxon>Desulfovibrionales</taxon>
        <taxon>Desulfovibrionaceae</taxon>
        <taxon>Oceanidesulfovibrio</taxon>
    </lineage>
</organism>
<dbReference type="FunFam" id="1.10.287.950:FF:000001">
    <property type="entry name" value="Methyl-accepting chemotaxis sensory transducer"/>
    <property type="match status" value="1"/>
</dbReference>
<dbReference type="Pfam" id="PF02743">
    <property type="entry name" value="dCache_1"/>
    <property type="match status" value="1"/>
</dbReference>
<dbReference type="CDD" id="cd12914">
    <property type="entry name" value="PDC1_DGC_like"/>
    <property type="match status" value="1"/>
</dbReference>
<dbReference type="PANTHER" id="PTHR32089:SF112">
    <property type="entry name" value="LYSOZYME-LIKE PROTEIN-RELATED"/>
    <property type="match status" value="1"/>
</dbReference>
<dbReference type="InterPro" id="IPR003660">
    <property type="entry name" value="HAMP_dom"/>
</dbReference>
<sequence>MTLKSKFLIPAVLLICIGMSITAWVSYQRSTHSLKIVAAEKSVIAVHSLNTSIGLWTTGIKNELVTLSKTEDVINAITLGPYDPRVYDAALDLLSDSVARHSTFDSILVVDANGSVLTSTNKKMVGVDLAKRGYFKSVMSGKTAVSPPVFSKELNEHVFVVATPIHRNGDVIGMLSAGVRIKTFSEKFVAPIATSTSYPFILAPDGVVIAHPDDNVVGKLNVYTETSYGPEIAKSQNGTLDDVSLGAQKLITFEKEPTTGWVTGMAVIKEAAFADARETGLLILGMSAAMALLLAVGIWVILSLNVLRPIGALVHSATRISEGDLTTSVKSSRKDEIGILQRAMGAMLDNLKGKIDEAEAKEQIAAEQTTKANAAMADAEEARRSAENARMEGMLYAAAQLKSVVAAITDAVDAISRQIEQSTQGATSQSERMGETATAMEEMTATVLEVARSAATAADTSDSARKNAQEGSDIVATVIASIGETQSMALNLKHDMTQLGEQVQGIGQIMDVISDIADQTNLLALNAAIEAARAGEAGRGFAVVADEVRKLAEKTMSATKEVGDAITGIQQGTIKNVNNVDQSVRHIDEATEMAGRSGQSLATIVELVNQASDQVRSIATASEQQSSATDEINHNVMDVSRIAEEVATALSQTEESLSGLEEQTRVLNQLIEKMQNQS</sequence>
<dbReference type="Gene3D" id="6.10.340.10">
    <property type="match status" value="1"/>
</dbReference>
<evidence type="ECO:0000313" key="14">
    <source>
        <dbReference type="EMBL" id="TVM34560.1"/>
    </source>
</evidence>
<keyword evidence="10" id="KW-0175">Coiled coil</keyword>
<feature type="coiled-coil region" evidence="10">
    <location>
        <begin position="643"/>
        <end position="677"/>
    </location>
</feature>